<dbReference type="Proteomes" id="UP000026960">
    <property type="component" value="Chromosome 11"/>
</dbReference>
<name>A0A0D3HPY0_9ORYZ</name>
<dbReference type="EnsemblPlants" id="OBART11G22760.1">
    <property type="protein sequence ID" value="OBART11G22760.1"/>
    <property type="gene ID" value="OBART11G22760"/>
</dbReference>
<evidence type="ECO:0000313" key="2">
    <source>
        <dbReference type="EnsemblPlants" id="OBART11G22760.1"/>
    </source>
</evidence>
<reference evidence="2" key="1">
    <citation type="journal article" date="2009" name="Rice">
        <title>De Novo Next Generation Sequencing of Plant Genomes.</title>
        <authorList>
            <person name="Rounsley S."/>
            <person name="Marri P.R."/>
            <person name="Yu Y."/>
            <person name="He R."/>
            <person name="Sisneros N."/>
            <person name="Goicoechea J.L."/>
            <person name="Lee S.J."/>
            <person name="Angelova A."/>
            <person name="Kudrna D."/>
            <person name="Luo M."/>
            <person name="Affourtit J."/>
            <person name="Desany B."/>
            <person name="Knight J."/>
            <person name="Niazi F."/>
            <person name="Egholm M."/>
            <person name="Wing R.A."/>
        </authorList>
    </citation>
    <scope>NUCLEOTIDE SEQUENCE [LARGE SCALE GENOMIC DNA]</scope>
    <source>
        <strain evidence="2">cv. IRGC 105608</strain>
    </source>
</reference>
<reference evidence="2" key="2">
    <citation type="submission" date="2015-03" db="UniProtKB">
        <authorList>
            <consortium name="EnsemblPlants"/>
        </authorList>
    </citation>
    <scope>IDENTIFICATION</scope>
</reference>
<dbReference type="PaxDb" id="65489-OBART11G22760.1"/>
<sequence>MEAGLARPMEGGRIGARGASGGGGRLGMRGAASSGAAGGCGAVFGARRLAGGGASVQWSHMSAEVEWWRSIGASAVDVVPHP</sequence>
<evidence type="ECO:0000313" key="3">
    <source>
        <dbReference type="Proteomes" id="UP000026960"/>
    </source>
</evidence>
<proteinExistence type="predicted"/>
<evidence type="ECO:0000256" key="1">
    <source>
        <dbReference type="SAM" id="MobiDB-lite"/>
    </source>
</evidence>
<protein>
    <submittedName>
        <fullName evidence="2">Uncharacterized protein</fullName>
    </submittedName>
</protein>
<dbReference type="AlphaFoldDB" id="A0A0D3HPY0"/>
<keyword evidence="3" id="KW-1185">Reference proteome</keyword>
<organism evidence="2">
    <name type="scientific">Oryza barthii</name>
    <dbReference type="NCBI Taxonomy" id="65489"/>
    <lineage>
        <taxon>Eukaryota</taxon>
        <taxon>Viridiplantae</taxon>
        <taxon>Streptophyta</taxon>
        <taxon>Embryophyta</taxon>
        <taxon>Tracheophyta</taxon>
        <taxon>Spermatophyta</taxon>
        <taxon>Magnoliopsida</taxon>
        <taxon>Liliopsida</taxon>
        <taxon>Poales</taxon>
        <taxon>Poaceae</taxon>
        <taxon>BOP clade</taxon>
        <taxon>Oryzoideae</taxon>
        <taxon>Oryzeae</taxon>
        <taxon>Oryzinae</taxon>
        <taxon>Oryza</taxon>
    </lineage>
</organism>
<dbReference type="HOGENOM" id="CLU_078076_2_0_1"/>
<accession>A0A0D3HPY0</accession>
<feature type="region of interest" description="Disordered" evidence="1">
    <location>
        <begin position="1"/>
        <end position="37"/>
    </location>
</feature>
<feature type="compositionally biased region" description="Gly residues" evidence="1">
    <location>
        <begin position="12"/>
        <end position="27"/>
    </location>
</feature>
<dbReference type="Gramene" id="OBART11G22760.1">
    <property type="protein sequence ID" value="OBART11G22760.1"/>
    <property type="gene ID" value="OBART11G22760"/>
</dbReference>